<dbReference type="GO" id="GO:0016787">
    <property type="term" value="F:hydrolase activity"/>
    <property type="evidence" value="ECO:0007669"/>
    <property type="project" value="UniProtKB-KW"/>
</dbReference>
<dbReference type="GO" id="GO:0110001">
    <property type="term" value="C:toxin-antitoxin complex"/>
    <property type="evidence" value="ECO:0007669"/>
    <property type="project" value="InterPro"/>
</dbReference>
<evidence type="ECO:0000256" key="3">
    <source>
        <dbReference type="ARBA" id="ARBA00022722"/>
    </source>
</evidence>
<keyword evidence="5" id="KW-0378">Hydrolase</keyword>
<keyword evidence="7" id="KW-1185">Reference proteome</keyword>
<dbReference type="PANTHER" id="PTHR34139">
    <property type="entry name" value="UPF0331 PROTEIN MJ0127"/>
    <property type="match status" value="1"/>
</dbReference>
<dbReference type="RefSeq" id="WP_157769611.1">
    <property type="nucleotide sequence ID" value="NZ_FXBN01000004.1"/>
</dbReference>
<name>A0A1X7P1H5_9EURY</name>
<evidence type="ECO:0000313" key="7">
    <source>
        <dbReference type="Proteomes" id="UP000193969"/>
    </source>
</evidence>
<dbReference type="Pfam" id="PF01934">
    <property type="entry name" value="HepT-like"/>
    <property type="match status" value="1"/>
</dbReference>
<dbReference type="GO" id="GO:0004540">
    <property type="term" value="F:RNA nuclease activity"/>
    <property type="evidence" value="ECO:0007669"/>
    <property type="project" value="InterPro"/>
</dbReference>
<dbReference type="PANTHER" id="PTHR34139:SF1">
    <property type="entry name" value="RNASE MJ1380-RELATED"/>
    <property type="match status" value="1"/>
</dbReference>
<organism evidence="6 7">
    <name type="scientific">Methanohalophilus portucalensis FDF-1</name>
    <dbReference type="NCBI Taxonomy" id="523843"/>
    <lineage>
        <taxon>Archaea</taxon>
        <taxon>Methanobacteriati</taxon>
        <taxon>Methanobacteriota</taxon>
        <taxon>Stenosarchaea group</taxon>
        <taxon>Methanomicrobia</taxon>
        <taxon>Methanosarcinales</taxon>
        <taxon>Methanosarcinaceae</taxon>
        <taxon>Methanohalophilus</taxon>
    </lineage>
</organism>
<dbReference type="Proteomes" id="UP000193969">
    <property type="component" value="Unassembled WGS sequence"/>
</dbReference>
<evidence type="ECO:0000256" key="5">
    <source>
        <dbReference type="ARBA" id="ARBA00022801"/>
    </source>
</evidence>
<sequence>MTRDIRDYVNDIYAAMEAAENFVSDCTYEDFLEDRKTQYAVIRALEIIGEAAKNVPDDVRQKYPSIPWKDLTGIRDKLIHAYFGVNLEVVWLSVKEDIPQAKPVIRSLLEELDA</sequence>
<keyword evidence="1" id="KW-0597">Phosphoprotein</keyword>
<keyword evidence="2" id="KW-1277">Toxin-antitoxin system</keyword>
<accession>A0A1X7P1H5</accession>
<gene>
    <name evidence="6" type="ORF">SAMN06264941_2073</name>
</gene>
<dbReference type="GO" id="GO:0000166">
    <property type="term" value="F:nucleotide binding"/>
    <property type="evidence" value="ECO:0007669"/>
    <property type="project" value="UniProtKB-KW"/>
</dbReference>
<protein>
    <submittedName>
        <fullName evidence="6">Uncharacterized conserved protein, contains HEPN domain</fullName>
    </submittedName>
</protein>
<reference evidence="7" key="1">
    <citation type="submission" date="2017-04" db="EMBL/GenBank/DDBJ databases">
        <authorList>
            <person name="Varghese N."/>
            <person name="Submissions S."/>
        </authorList>
    </citation>
    <scope>NUCLEOTIDE SEQUENCE [LARGE SCALE GENOMIC DNA]</scope>
    <source>
        <strain evidence="7">FDF-1</strain>
    </source>
</reference>
<evidence type="ECO:0000313" key="6">
    <source>
        <dbReference type="EMBL" id="SMH44447.1"/>
    </source>
</evidence>
<evidence type="ECO:0000256" key="2">
    <source>
        <dbReference type="ARBA" id="ARBA00022649"/>
    </source>
</evidence>
<dbReference type="AlphaFoldDB" id="A0A1X7P1H5"/>
<dbReference type="InterPro" id="IPR008201">
    <property type="entry name" value="HepT-like"/>
</dbReference>
<evidence type="ECO:0000256" key="4">
    <source>
        <dbReference type="ARBA" id="ARBA00022741"/>
    </source>
</evidence>
<dbReference type="EMBL" id="FXBN01000004">
    <property type="protein sequence ID" value="SMH44447.1"/>
    <property type="molecule type" value="Genomic_DNA"/>
</dbReference>
<keyword evidence="3" id="KW-0540">Nuclease</keyword>
<dbReference type="InterPro" id="IPR051813">
    <property type="entry name" value="HepT_RNase_toxin"/>
</dbReference>
<proteinExistence type="predicted"/>
<dbReference type="OrthoDB" id="318716at2157"/>
<evidence type="ECO:0000256" key="1">
    <source>
        <dbReference type="ARBA" id="ARBA00022553"/>
    </source>
</evidence>
<keyword evidence="4" id="KW-0547">Nucleotide-binding</keyword>